<evidence type="ECO:0000259" key="7">
    <source>
        <dbReference type="Pfam" id="PF02687"/>
    </source>
</evidence>
<dbReference type="GO" id="GO:0005886">
    <property type="term" value="C:plasma membrane"/>
    <property type="evidence" value="ECO:0007669"/>
    <property type="project" value="UniProtKB-SubCell"/>
</dbReference>
<name>A0A3E4GTQ8_9FIRM</name>
<evidence type="ECO:0000256" key="2">
    <source>
        <dbReference type="ARBA" id="ARBA00022475"/>
    </source>
</evidence>
<feature type="transmembrane region" description="Helical" evidence="6">
    <location>
        <begin position="242"/>
        <end position="261"/>
    </location>
</feature>
<feature type="transmembrane region" description="Helical" evidence="6">
    <location>
        <begin position="293"/>
        <end position="311"/>
    </location>
</feature>
<evidence type="ECO:0000313" key="9">
    <source>
        <dbReference type="Proteomes" id="UP000260655"/>
    </source>
</evidence>
<gene>
    <name evidence="8" type="ORF">DXD67_00360</name>
</gene>
<dbReference type="PANTHER" id="PTHR46795:SF3">
    <property type="entry name" value="ABC TRANSPORTER PERMEASE"/>
    <property type="match status" value="1"/>
</dbReference>
<organism evidence="8 9">
    <name type="scientific">Coprococcus comes</name>
    <dbReference type="NCBI Taxonomy" id="410072"/>
    <lineage>
        <taxon>Bacteria</taxon>
        <taxon>Bacillati</taxon>
        <taxon>Bacillota</taxon>
        <taxon>Clostridia</taxon>
        <taxon>Lachnospirales</taxon>
        <taxon>Lachnospiraceae</taxon>
        <taxon>Coprococcus</taxon>
    </lineage>
</organism>
<reference evidence="8 9" key="1">
    <citation type="submission" date="2018-08" db="EMBL/GenBank/DDBJ databases">
        <title>A genome reference for cultivated species of the human gut microbiota.</title>
        <authorList>
            <person name="Zou Y."/>
            <person name="Xue W."/>
            <person name="Luo G."/>
        </authorList>
    </citation>
    <scope>NUCLEOTIDE SEQUENCE [LARGE SCALE GENOMIC DNA]</scope>
    <source>
        <strain evidence="8 9">TM07-19</strain>
    </source>
</reference>
<protein>
    <recommendedName>
        <fullName evidence="7">ABC3 transporter permease C-terminal domain-containing protein</fullName>
    </recommendedName>
</protein>
<evidence type="ECO:0000256" key="6">
    <source>
        <dbReference type="SAM" id="Phobius"/>
    </source>
</evidence>
<dbReference type="AlphaFoldDB" id="A0A3E4GTQ8"/>
<dbReference type="InterPro" id="IPR052536">
    <property type="entry name" value="ABC-4_Integral_Memb_Prot"/>
</dbReference>
<dbReference type="EMBL" id="QSOV01000001">
    <property type="protein sequence ID" value="RGJ26268.1"/>
    <property type="molecule type" value="Genomic_DNA"/>
</dbReference>
<comment type="caution">
    <text evidence="8">The sequence shown here is derived from an EMBL/GenBank/DDBJ whole genome shotgun (WGS) entry which is preliminary data.</text>
</comment>
<feature type="transmembrane region" description="Helical" evidence="6">
    <location>
        <begin position="643"/>
        <end position="665"/>
    </location>
</feature>
<feature type="transmembrane region" description="Helical" evidence="6">
    <location>
        <begin position="677"/>
        <end position="696"/>
    </location>
</feature>
<feature type="domain" description="ABC3 transporter permease C-terminal" evidence="7">
    <location>
        <begin position="65"/>
        <end position="185"/>
    </location>
</feature>
<proteinExistence type="predicted"/>
<evidence type="ECO:0000256" key="5">
    <source>
        <dbReference type="ARBA" id="ARBA00023136"/>
    </source>
</evidence>
<keyword evidence="4 6" id="KW-1133">Transmembrane helix</keyword>
<feature type="transmembrane region" description="Helical" evidence="6">
    <location>
        <begin position="579"/>
        <end position="606"/>
    </location>
</feature>
<evidence type="ECO:0000256" key="1">
    <source>
        <dbReference type="ARBA" id="ARBA00004651"/>
    </source>
</evidence>
<sequence>MVVSNMTLSNVLRKLRKYNKKNYYQLKFCIVFAVMLISSFISTVLNPAIQNVLPSGGDSRKMIYMIFAVAIIGCTIFTIYAARLFLRYRSREIGIFMALGAEKKQLSKALYGELVKISVSYSSIGIITGIVISYITLKIFQVFFPFGIGNPSLISIGGILVSVLFSFVVGISMLVLAVTFMKRTNIIDVLNEQRTNESVKYQLTKKYLIIGIICLISGILIAGVGIQVYSRLTKQTLGAWVNLFYLLSLFGLYRILMYAVAVHKRGRNPQKYYRNLISYGLLKFQGKSVVKNMLIVSLLIICSLFACLYSPTKYMSDREIIEKNPVDFSLSYPLSADEIDKVDIDNLAEKHDVEIKDYWEVEFIRLLGSGVNRDNIDDEGNLIEKYEKEYVYYSFMDETTFNQITGENLKVADGTYFMIRKSSMYENQYNKYSDLDYVQNRFSRIEKELEYAGTAEHDGLVALTGFDNLARYVISDTDYATLKKDLPDDMIVKNILFNVNDLESSYAFARDLYKEYCNRASGDMLKMTAYDEHQEKLSLEENGYYGYGDQIFPNAEHPEEFCDWKYAPFFKILDINNGFISFGVFYMLFIYVSVICLAAVGIIGYTRSMTVAVKNKQVFIDVRKLGGNNQYLKKILADQIRRVYILPTLVGCSVMVLWYTIMLWQNDGRIVLSEIKIVFVELALCAVIGLYQYIVYRISMKQGEKVVITDEGI</sequence>
<comment type="subcellular location">
    <subcellularLocation>
        <location evidence="1">Cell membrane</location>
        <topology evidence="1">Multi-pass membrane protein</topology>
    </subcellularLocation>
</comment>
<dbReference type="InterPro" id="IPR003838">
    <property type="entry name" value="ABC3_permease_C"/>
</dbReference>
<dbReference type="PANTHER" id="PTHR46795">
    <property type="entry name" value="ABC TRANSPORTER PERMEASE-RELATED-RELATED"/>
    <property type="match status" value="1"/>
</dbReference>
<evidence type="ECO:0000256" key="4">
    <source>
        <dbReference type="ARBA" id="ARBA00022989"/>
    </source>
</evidence>
<feature type="transmembrane region" description="Helical" evidence="6">
    <location>
        <begin position="124"/>
        <end position="148"/>
    </location>
</feature>
<keyword evidence="2" id="KW-1003">Cell membrane</keyword>
<accession>A0A3E4GTQ8</accession>
<feature type="transmembrane region" description="Helical" evidence="6">
    <location>
        <begin position="23"/>
        <end position="42"/>
    </location>
</feature>
<dbReference type="Proteomes" id="UP000260655">
    <property type="component" value="Unassembled WGS sequence"/>
</dbReference>
<dbReference type="Pfam" id="PF02687">
    <property type="entry name" value="FtsX"/>
    <property type="match status" value="1"/>
</dbReference>
<keyword evidence="5 6" id="KW-0472">Membrane</keyword>
<keyword evidence="3 6" id="KW-0812">Transmembrane</keyword>
<evidence type="ECO:0000256" key="3">
    <source>
        <dbReference type="ARBA" id="ARBA00022692"/>
    </source>
</evidence>
<feature type="transmembrane region" description="Helical" evidence="6">
    <location>
        <begin position="154"/>
        <end position="178"/>
    </location>
</feature>
<evidence type="ECO:0000313" key="8">
    <source>
        <dbReference type="EMBL" id="RGJ26268.1"/>
    </source>
</evidence>
<feature type="transmembrane region" description="Helical" evidence="6">
    <location>
        <begin position="207"/>
        <end position="230"/>
    </location>
</feature>
<feature type="transmembrane region" description="Helical" evidence="6">
    <location>
        <begin position="62"/>
        <end position="86"/>
    </location>
</feature>